<keyword evidence="1" id="KW-0479">Metal-binding</keyword>
<gene>
    <name evidence="4" type="ORF">RIMI_LOCUS18758610</name>
</gene>
<evidence type="ECO:0000313" key="5">
    <source>
        <dbReference type="Proteomes" id="UP001176940"/>
    </source>
</evidence>
<dbReference type="Proteomes" id="UP001176940">
    <property type="component" value="Unassembled WGS sequence"/>
</dbReference>
<reference evidence="4" key="1">
    <citation type="submission" date="2023-07" db="EMBL/GenBank/DDBJ databases">
        <authorList>
            <person name="Stuckert A."/>
        </authorList>
    </citation>
    <scope>NUCLEOTIDE SEQUENCE</scope>
</reference>
<comment type="caution">
    <text evidence="4">The sequence shown here is derived from an EMBL/GenBank/DDBJ whole genome shotgun (WGS) entry which is preliminary data.</text>
</comment>
<sequence length="83" mass="9728">MDEYFLQSDREKDEGLPVTQYMDRDTVTKAESQRSFITFLIIPLCEALCQIFPQMKVGMLQPLMEAKMRYKRQITEASGQTEE</sequence>
<dbReference type="Pfam" id="PF00233">
    <property type="entry name" value="PDEase_I"/>
    <property type="match status" value="1"/>
</dbReference>
<protein>
    <recommendedName>
        <fullName evidence="3">PDEase domain-containing protein</fullName>
    </recommendedName>
</protein>
<name>A0ABN9MC92_9NEOB</name>
<feature type="non-terminal residue" evidence="4">
    <location>
        <position position="83"/>
    </location>
</feature>
<dbReference type="Gene3D" id="1.10.1300.10">
    <property type="entry name" value="3'5'-cyclic nucleotide phosphodiesterase, catalytic domain"/>
    <property type="match status" value="1"/>
</dbReference>
<dbReference type="InterPro" id="IPR036971">
    <property type="entry name" value="PDEase_catalytic_dom_sf"/>
</dbReference>
<keyword evidence="5" id="KW-1185">Reference proteome</keyword>
<dbReference type="PANTHER" id="PTHR11347">
    <property type="entry name" value="CYCLIC NUCLEOTIDE PHOSPHODIESTERASE"/>
    <property type="match status" value="1"/>
</dbReference>
<evidence type="ECO:0000259" key="3">
    <source>
        <dbReference type="PROSITE" id="PS51845"/>
    </source>
</evidence>
<dbReference type="EMBL" id="CAUEEQ010058039">
    <property type="protein sequence ID" value="CAJ0963699.1"/>
    <property type="molecule type" value="Genomic_DNA"/>
</dbReference>
<dbReference type="PROSITE" id="PS51845">
    <property type="entry name" value="PDEASE_I_2"/>
    <property type="match status" value="1"/>
</dbReference>
<accession>A0ABN9MC92</accession>
<evidence type="ECO:0000313" key="4">
    <source>
        <dbReference type="EMBL" id="CAJ0963699.1"/>
    </source>
</evidence>
<evidence type="ECO:0000256" key="1">
    <source>
        <dbReference type="ARBA" id="ARBA00022723"/>
    </source>
</evidence>
<proteinExistence type="predicted"/>
<keyword evidence="2" id="KW-0378">Hydrolase</keyword>
<feature type="domain" description="PDEase" evidence="3">
    <location>
        <begin position="1"/>
        <end position="77"/>
    </location>
</feature>
<evidence type="ECO:0000256" key="2">
    <source>
        <dbReference type="ARBA" id="ARBA00022801"/>
    </source>
</evidence>
<organism evidence="4 5">
    <name type="scientific">Ranitomeya imitator</name>
    <name type="common">mimic poison frog</name>
    <dbReference type="NCBI Taxonomy" id="111125"/>
    <lineage>
        <taxon>Eukaryota</taxon>
        <taxon>Metazoa</taxon>
        <taxon>Chordata</taxon>
        <taxon>Craniata</taxon>
        <taxon>Vertebrata</taxon>
        <taxon>Euteleostomi</taxon>
        <taxon>Amphibia</taxon>
        <taxon>Batrachia</taxon>
        <taxon>Anura</taxon>
        <taxon>Neobatrachia</taxon>
        <taxon>Hyloidea</taxon>
        <taxon>Dendrobatidae</taxon>
        <taxon>Dendrobatinae</taxon>
        <taxon>Ranitomeya</taxon>
    </lineage>
</organism>
<dbReference type="SUPFAM" id="SSF109604">
    <property type="entry name" value="HD-domain/PDEase-like"/>
    <property type="match status" value="1"/>
</dbReference>
<dbReference type="InterPro" id="IPR002073">
    <property type="entry name" value="PDEase_catalytic_dom"/>
</dbReference>